<keyword evidence="3" id="KW-1185">Reference proteome</keyword>
<feature type="compositionally biased region" description="Low complexity" evidence="1">
    <location>
        <begin position="13"/>
        <end position="28"/>
    </location>
</feature>
<evidence type="ECO:0000313" key="2">
    <source>
        <dbReference type="EMBL" id="GIJ66706.1"/>
    </source>
</evidence>
<organism evidence="2 3">
    <name type="scientific">Virgisporangium ochraceum</name>
    <dbReference type="NCBI Taxonomy" id="65505"/>
    <lineage>
        <taxon>Bacteria</taxon>
        <taxon>Bacillati</taxon>
        <taxon>Actinomycetota</taxon>
        <taxon>Actinomycetes</taxon>
        <taxon>Micromonosporales</taxon>
        <taxon>Micromonosporaceae</taxon>
        <taxon>Virgisporangium</taxon>
    </lineage>
</organism>
<gene>
    <name evidence="2" type="ORF">Voc01_016230</name>
</gene>
<reference evidence="2" key="1">
    <citation type="submission" date="2021-01" db="EMBL/GenBank/DDBJ databases">
        <title>Whole genome shotgun sequence of Virgisporangium ochraceum NBRC 16418.</title>
        <authorList>
            <person name="Komaki H."/>
            <person name="Tamura T."/>
        </authorList>
    </citation>
    <scope>NUCLEOTIDE SEQUENCE</scope>
    <source>
        <strain evidence="2">NBRC 16418</strain>
    </source>
</reference>
<dbReference type="AlphaFoldDB" id="A0A8J3ZN47"/>
<evidence type="ECO:0000256" key="1">
    <source>
        <dbReference type="SAM" id="MobiDB-lite"/>
    </source>
</evidence>
<proteinExistence type="predicted"/>
<evidence type="ECO:0000313" key="3">
    <source>
        <dbReference type="Proteomes" id="UP000635606"/>
    </source>
</evidence>
<feature type="region of interest" description="Disordered" evidence="1">
    <location>
        <begin position="1"/>
        <end position="31"/>
    </location>
</feature>
<accession>A0A8J3ZN47</accession>
<dbReference type="Proteomes" id="UP000635606">
    <property type="component" value="Unassembled WGS sequence"/>
</dbReference>
<protein>
    <submittedName>
        <fullName evidence="2">Uncharacterized protein</fullName>
    </submittedName>
</protein>
<dbReference type="EMBL" id="BOPH01000020">
    <property type="protein sequence ID" value="GIJ66706.1"/>
    <property type="molecule type" value="Genomic_DNA"/>
</dbReference>
<feature type="compositionally biased region" description="Gly residues" evidence="1">
    <location>
        <begin position="1"/>
        <end position="12"/>
    </location>
</feature>
<name>A0A8J3ZN47_9ACTN</name>
<sequence length="73" mass="6951">MGGGQAASGSGRGWQAAGQAAGQAADRSAVGRRWDGGAAGWAHGAPPTCAVSAPVVLTPPLSVDLAVVAALKT</sequence>
<comment type="caution">
    <text evidence="2">The sequence shown here is derived from an EMBL/GenBank/DDBJ whole genome shotgun (WGS) entry which is preliminary data.</text>
</comment>